<feature type="signal peptide" evidence="12">
    <location>
        <begin position="1"/>
        <end position="20"/>
    </location>
</feature>
<evidence type="ECO:0000313" key="14">
    <source>
        <dbReference type="EMBL" id="KAJ5066072.1"/>
    </source>
</evidence>
<evidence type="ECO:0000256" key="9">
    <source>
        <dbReference type="ARBA" id="ARBA00023157"/>
    </source>
</evidence>
<feature type="domain" description="Generative cell specific-1/HAP2" evidence="13">
    <location>
        <begin position="39"/>
        <end position="532"/>
    </location>
</feature>
<protein>
    <submittedName>
        <fullName evidence="14">Protein hapless 2</fullName>
    </submittedName>
</protein>
<evidence type="ECO:0000256" key="1">
    <source>
        <dbReference type="ARBA" id="ARBA00004251"/>
    </source>
</evidence>
<evidence type="ECO:0000256" key="7">
    <source>
        <dbReference type="ARBA" id="ARBA00023121"/>
    </source>
</evidence>
<evidence type="ECO:0000256" key="6">
    <source>
        <dbReference type="ARBA" id="ARBA00022989"/>
    </source>
</evidence>
<dbReference type="GO" id="GO:0008289">
    <property type="term" value="F:lipid binding"/>
    <property type="evidence" value="ECO:0007669"/>
    <property type="project" value="UniProtKB-KW"/>
</dbReference>
<dbReference type="EMBL" id="JAPDFW010000147">
    <property type="protein sequence ID" value="KAJ5066072.1"/>
    <property type="molecule type" value="Genomic_DNA"/>
</dbReference>
<reference evidence="14" key="1">
    <citation type="submission" date="2022-10" db="EMBL/GenBank/DDBJ databases">
        <title>Novel sulphate-reducing endosymbionts in the free-living metamonad Anaeramoeba.</title>
        <authorList>
            <person name="Jerlstrom-Hultqvist J."/>
            <person name="Cepicka I."/>
            <person name="Gallot-Lavallee L."/>
            <person name="Salas-Leiva D."/>
            <person name="Curtis B.A."/>
            <person name="Zahonova K."/>
            <person name="Pipaliya S."/>
            <person name="Dacks J."/>
            <person name="Roger A.J."/>
        </authorList>
    </citation>
    <scope>NUCLEOTIDE SEQUENCE</scope>
    <source>
        <strain evidence="14">BMAN</strain>
    </source>
</reference>
<evidence type="ECO:0000256" key="10">
    <source>
        <dbReference type="ARBA" id="ARBA00023279"/>
    </source>
</evidence>
<dbReference type="InterPro" id="IPR018928">
    <property type="entry name" value="HAP2/GCS1_dom"/>
</dbReference>
<dbReference type="GO" id="GO:0007338">
    <property type="term" value="P:single fertilization"/>
    <property type="evidence" value="ECO:0007669"/>
    <property type="project" value="UniProtKB-KW"/>
</dbReference>
<keyword evidence="3" id="KW-1003">Cell membrane</keyword>
<evidence type="ECO:0000256" key="2">
    <source>
        <dbReference type="ARBA" id="ARBA00010929"/>
    </source>
</evidence>
<comment type="subcellular location">
    <subcellularLocation>
        <location evidence="1">Cell membrane</location>
        <topology evidence="1">Single-pass type I membrane protein</topology>
    </subcellularLocation>
</comment>
<keyword evidence="10" id="KW-0278">Fertilization</keyword>
<dbReference type="GO" id="GO:0005886">
    <property type="term" value="C:plasma membrane"/>
    <property type="evidence" value="ECO:0007669"/>
    <property type="project" value="UniProtKB-SubCell"/>
</dbReference>
<evidence type="ECO:0000256" key="12">
    <source>
        <dbReference type="SAM" id="SignalP"/>
    </source>
</evidence>
<feature type="chain" id="PRO_5040323459" evidence="12">
    <location>
        <begin position="21"/>
        <end position="761"/>
    </location>
</feature>
<accession>A0A9Q0R3X7</accession>
<dbReference type="PANTHER" id="PTHR31764:SF0">
    <property type="entry name" value="GENERATIVE CELL SPECIFIC-1_HAP2 DOMAIN-CONTAINING PROTEIN"/>
    <property type="match status" value="1"/>
</dbReference>
<dbReference type="OrthoDB" id="446260at2759"/>
<sequence>MKNLVKVFLLGILIIKLVKSSLLASSQIEQCINDGNETMQCEEKLVVTLTLESGQDSTESLKTVIDTVQDGNETKRLQYPIQISFSKSESLTLYPVVYVRDILKPSEEIVYKGLITDQCKDGTSSDPTCGFVKENGNIVPYSQGYCCTCSLAQILHISDKATRAKLSCSLFGDGSSAHCLRFSWDLVYSIYSIGTPETLFNISLNITEYNTTTQKFSNQTLILSPENPDASTNDGDVVARLLGDFSLYKQAPDFSAKYLCVPRLPVDNPIVQGGWKNWMLIDKVHFDLSGDLCGKIGVSYEAFTNEANACQKTPGSCLTNQLDDFYQADEAKRQLGQTGDYFIENFGKFQSYYLDDEHNRYLLYDYTQMQSSVVTLTIPADKLQFIINRATGELTEVWIDNFEAGSKNGKMHVSVMNTGNVVADFTVTVTNCTQQIKPIQAQKVSLYPNVEVSLTLDVYAQNELDTSNQCTVSLYDSLATLLDQLIVYFNSTSTIHDYGPGQNDTGNSTVASDSGGCESCSGIFSVLCKISRGCFGGSFSLSDFLSLIVFAIFCYLFFRLILCSCRCCCRKRNANNSSRSSRKSTVKIPKIEFSQKSKNDQTLKKLKKKLKSKFKQLEKAPLRQSTKWSRDPVSETLHPSVSILDQNAFPNIQSTPCFFRVASSNPQICELFGPQFCVFGLISENENENENENLFDFHVPKNIRFRYIEYVSKVKKYRKLKHPRPLEPFLCFAENLSQSDLEESISVIQIFPCLNKRPIAK</sequence>
<evidence type="ECO:0000256" key="5">
    <source>
        <dbReference type="ARBA" id="ARBA00022729"/>
    </source>
</evidence>
<organism evidence="14 15">
    <name type="scientific">Anaeramoeba ignava</name>
    <name type="common">Anaerobic marine amoeba</name>
    <dbReference type="NCBI Taxonomy" id="1746090"/>
    <lineage>
        <taxon>Eukaryota</taxon>
        <taxon>Metamonada</taxon>
        <taxon>Anaeramoebidae</taxon>
        <taxon>Anaeramoeba</taxon>
    </lineage>
</organism>
<dbReference type="Pfam" id="PF10699">
    <property type="entry name" value="HAP2-GCS1"/>
    <property type="match status" value="1"/>
</dbReference>
<keyword evidence="7" id="KW-0446">Lipid-binding</keyword>
<keyword evidence="15" id="KW-1185">Reference proteome</keyword>
<dbReference type="PANTHER" id="PTHR31764">
    <property type="entry name" value="PROTEIN HAPLESS 2"/>
    <property type="match status" value="1"/>
</dbReference>
<comment type="caution">
    <text evidence="14">The sequence shown here is derived from an EMBL/GenBank/DDBJ whole genome shotgun (WGS) entry which is preliminary data.</text>
</comment>
<proteinExistence type="inferred from homology"/>
<gene>
    <name evidence="14" type="ORF">M0811_03405</name>
</gene>
<evidence type="ECO:0000256" key="8">
    <source>
        <dbReference type="ARBA" id="ARBA00023136"/>
    </source>
</evidence>
<dbReference type="AlphaFoldDB" id="A0A9Q0R3X7"/>
<evidence type="ECO:0000256" key="11">
    <source>
        <dbReference type="SAM" id="Phobius"/>
    </source>
</evidence>
<evidence type="ECO:0000256" key="3">
    <source>
        <dbReference type="ARBA" id="ARBA00022475"/>
    </source>
</evidence>
<dbReference type="OMA" id="CSENMLI"/>
<keyword evidence="5 12" id="KW-0732">Signal</keyword>
<evidence type="ECO:0000259" key="13">
    <source>
        <dbReference type="Pfam" id="PF10699"/>
    </source>
</evidence>
<name>A0A9Q0R3X7_ANAIG</name>
<feature type="transmembrane region" description="Helical" evidence="11">
    <location>
        <begin position="544"/>
        <end position="562"/>
    </location>
</feature>
<dbReference type="InterPro" id="IPR040326">
    <property type="entry name" value="HAP2/GCS1"/>
</dbReference>
<comment type="similarity">
    <text evidence="2">Belongs to the HAP2/GCS1 family.</text>
</comment>
<evidence type="ECO:0000313" key="15">
    <source>
        <dbReference type="Proteomes" id="UP001149090"/>
    </source>
</evidence>
<keyword evidence="8 11" id="KW-0472">Membrane</keyword>
<dbReference type="Proteomes" id="UP001149090">
    <property type="component" value="Unassembled WGS sequence"/>
</dbReference>
<evidence type="ECO:0000256" key="4">
    <source>
        <dbReference type="ARBA" id="ARBA00022692"/>
    </source>
</evidence>
<keyword evidence="9" id="KW-1015">Disulfide bond</keyword>
<keyword evidence="6 11" id="KW-1133">Transmembrane helix</keyword>
<keyword evidence="4 11" id="KW-0812">Transmembrane</keyword>